<evidence type="ECO:0008006" key="5">
    <source>
        <dbReference type="Google" id="ProtNLM"/>
    </source>
</evidence>
<feature type="compositionally biased region" description="Basic and acidic residues" evidence="1">
    <location>
        <begin position="62"/>
        <end position="78"/>
    </location>
</feature>
<dbReference type="OrthoDB" id="406368at2759"/>
<feature type="region of interest" description="Disordered" evidence="1">
    <location>
        <begin position="188"/>
        <end position="243"/>
    </location>
</feature>
<protein>
    <recommendedName>
        <fullName evidence="5">Outer dense fiber protein 3</fullName>
    </recommendedName>
</protein>
<dbReference type="EMBL" id="HBIW01022018">
    <property type="protein sequence ID" value="CAE0703560.1"/>
    <property type="molecule type" value="Transcribed_RNA"/>
</dbReference>
<gene>
    <name evidence="2" type="ORF">PCAL00307_LOCUS19007</name>
    <name evidence="3" type="ORF">PECAL_5P21310</name>
</gene>
<dbReference type="Pfam" id="PF07004">
    <property type="entry name" value="SHIPPO-rpt"/>
    <property type="match status" value="2"/>
</dbReference>
<dbReference type="EMBL" id="CAKKNE010000005">
    <property type="protein sequence ID" value="CAH0377591.1"/>
    <property type="molecule type" value="Genomic_DNA"/>
</dbReference>
<keyword evidence="4" id="KW-1185">Reference proteome</keyword>
<dbReference type="PANTHER" id="PTHR40429">
    <property type="entry name" value="FLAGELLAR ASSOCIATED PROTEIN"/>
    <property type="match status" value="1"/>
</dbReference>
<evidence type="ECO:0000313" key="3">
    <source>
        <dbReference type="EMBL" id="CAH0377591.1"/>
    </source>
</evidence>
<accession>A0A7S4A4P9</accession>
<evidence type="ECO:0000256" key="1">
    <source>
        <dbReference type="SAM" id="MobiDB-lite"/>
    </source>
</evidence>
<sequence length="243" mass="26021">MPVMDAFKQTSACPTDSVVSIKARHAEPVPNSHKTPAPGAYTIPGGIGEKAGVYKRAKGGRFGKERRGQDPEDREKACKPGPKYALGSTMGRQMLSTRPGSPATKMGGRYSVTPKVDESFTCRADSFLRPSSSPNAPWAPQYTMAHKVSPIKADHADNPGPGAFDLEKYTKVERTRYGCPVTIKVRHGAKDRTDGPGPMRCRTDSGFGRQIVSTQKNGPACSFGRRGRARKLDDGGPGPGAYG</sequence>
<dbReference type="AlphaFoldDB" id="A0A7S4A4P9"/>
<reference evidence="3" key="2">
    <citation type="submission" date="2021-11" db="EMBL/GenBank/DDBJ databases">
        <authorList>
            <consortium name="Genoscope - CEA"/>
            <person name="William W."/>
        </authorList>
    </citation>
    <scope>NUCLEOTIDE SEQUENCE</scope>
</reference>
<evidence type="ECO:0000313" key="2">
    <source>
        <dbReference type="EMBL" id="CAE0703560.1"/>
    </source>
</evidence>
<proteinExistence type="predicted"/>
<organism evidence="2">
    <name type="scientific">Pelagomonas calceolata</name>
    <dbReference type="NCBI Taxonomy" id="35677"/>
    <lineage>
        <taxon>Eukaryota</taxon>
        <taxon>Sar</taxon>
        <taxon>Stramenopiles</taxon>
        <taxon>Ochrophyta</taxon>
        <taxon>Pelagophyceae</taxon>
        <taxon>Pelagomonadales</taxon>
        <taxon>Pelagomonadaceae</taxon>
        <taxon>Pelagomonas</taxon>
    </lineage>
</organism>
<name>A0A7S4A4P9_9STRA</name>
<reference evidence="2" key="1">
    <citation type="submission" date="2021-01" db="EMBL/GenBank/DDBJ databases">
        <authorList>
            <person name="Corre E."/>
            <person name="Pelletier E."/>
            <person name="Niang G."/>
            <person name="Scheremetjew M."/>
            <person name="Finn R."/>
            <person name="Kale V."/>
            <person name="Holt S."/>
            <person name="Cochrane G."/>
            <person name="Meng A."/>
            <person name="Brown T."/>
            <person name="Cohen L."/>
        </authorList>
    </citation>
    <scope>NUCLEOTIDE SEQUENCE</scope>
    <source>
        <strain evidence="2">CCMP1756</strain>
    </source>
</reference>
<feature type="compositionally biased region" description="Polar residues" evidence="1">
    <location>
        <begin position="90"/>
        <end position="99"/>
    </location>
</feature>
<dbReference type="Proteomes" id="UP000789595">
    <property type="component" value="Unassembled WGS sequence"/>
</dbReference>
<dbReference type="InterPro" id="IPR010736">
    <property type="entry name" value="SHIPPO-rpt"/>
</dbReference>
<evidence type="ECO:0000313" key="4">
    <source>
        <dbReference type="Proteomes" id="UP000789595"/>
    </source>
</evidence>
<feature type="region of interest" description="Disordered" evidence="1">
    <location>
        <begin position="25"/>
        <end position="109"/>
    </location>
</feature>
<dbReference type="PANTHER" id="PTHR40429:SF1">
    <property type="entry name" value="FLAGELLAR ASSOCIATED PROTEIN"/>
    <property type="match status" value="1"/>
</dbReference>